<dbReference type="Pfam" id="PF12728">
    <property type="entry name" value="HTH_17"/>
    <property type="match status" value="1"/>
</dbReference>
<dbReference type="RefSeq" id="WP_072877463.1">
    <property type="nucleotide sequence ID" value="NZ_FQVT01000002.1"/>
</dbReference>
<protein>
    <submittedName>
        <fullName evidence="2">Helix-turn-helix domain-containing protein</fullName>
    </submittedName>
</protein>
<name>A0A1M5ECV5_SALEC</name>
<dbReference type="InterPro" id="IPR009061">
    <property type="entry name" value="DNA-bd_dom_put_sf"/>
</dbReference>
<dbReference type="Proteomes" id="UP000183945">
    <property type="component" value="Unassembled WGS sequence"/>
</dbReference>
<evidence type="ECO:0000313" key="3">
    <source>
        <dbReference type="Proteomes" id="UP000183945"/>
    </source>
</evidence>
<proteinExistence type="predicted"/>
<evidence type="ECO:0000259" key="1">
    <source>
        <dbReference type="Pfam" id="PF12728"/>
    </source>
</evidence>
<sequence>MAPKDQFSIAQWEQINKRLDQIIEKLETKPSFGSVLSLLDNADILQLFKISAKTAQRWRDEHQIAYSQIGNKIYYKIEDIQAFLDRNYHKVQISNGDSKRK</sequence>
<accession>A0A1M5ECV5</accession>
<dbReference type="PANTHER" id="PTHR34585:SF22">
    <property type="entry name" value="HELIX-TURN-HELIX DOMAIN-CONTAINING PROTEIN"/>
    <property type="match status" value="1"/>
</dbReference>
<reference evidence="3" key="1">
    <citation type="submission" date="2016-11" db="EMBL/GenBank/DDBJ databases">
        <authorList>
            <person name="Varghese N."/>
            <person name="Submissions S."/>
        </authorList>
    </citation>
    <scope>NUCLEOTIDE SEQUENCE [LARGE SCALE GENOMIC DNA]</scope>
    <source>
        <strain evidence="3">DSM 24579</strain>
    </source>
</reference>
<dbReference type="InterPro" id="IPR041657">
    <property type="entry name" value="HTH_17"/>
</dbReference>
<evidence type="ECO:0000313" key="2">
    <source>
        <dbReference type="EMBL" id="SHF77025.1"/>
    </source>
</evidence>
<keyword evidence="3" id="KW-1185">Reference proteome</keyword>
<dbReference type="EMBL" id="FQVT01000002">
    <property type="protein sequence ID" value="SHF77025.1"/>
    <property type="molecule type" value="Genomic_DNA"/>
</dbReference>
<gene>
    <name evidence="2" type="ORF">SAMN05444483_102323</name>
</gene>
<dbReference type="PANTHER" id="PTHR34585">
    <property type="match status" value="1"/>
</dbReference>
<organism evidence="2 3">
    <name type="scientific">Salegentibacter echinorum</name>
    <dbReference type="NCBI Taxonomy" id="1073325"/>
    <lineage>
        <taxon>Bacteria</taxon>
        <taxon>Pseudomonadati</taxon>
        <taxon>Bacteroidota</taxon>
        <taxon>Flavobacteriia</taxon>
        <taxon>Flavobacteriales</taxon>
        <taxon>Flavobacteriaceae</taxon>
        <taxon>Salegentibacter</taxon>
    </lineage>
</organism>
<dbReference type="STRING" id="1073325.SAMN05444483_102323"/>
<dbReference type="AlphaFoldDB" id="A0A1M5ECV5"/>
<feature type="domain" description="Helix-turn-helix" evidence="1">
    <location>
        <begin position="38"/>
        <end position="87"/>
    </location>
</feature>
<dbReference type="SUPFAM" id="SSF46955">
    <property type="entry name" value="Putative DNA-binding domain"/>
    <property type="match status" value="1"/>
</dbReference>
<dbReference type="OrthoDB" id="961769at2"/>